<name>A0A7Y9QXC4_9BURK</name>
<dbReference type="GO" id="GO:0009279">
    <property type="term" value="C:cell outer membrane"/>
    <property type="evidence" value="ECO:0007669"/>
    <property type="project" value="UniProtKB-SubCell"/>
</dbReference>
<dbReference type="EMBL" id="JACCFH010000001">
    <property type="protein sequence ID" value="NYG31719.1"/>
    <property type="molecule type" value="Genomic_DNA"/>
</dbReference>
<keyword evidence="5" id="KW-0998">Cell outer membrane</keyword>
<organism evidence="8 9">
    <name type="scientific">Sphaerotilus montanus</name>
    <dbReference type="NCBI Taxonomy" id="522889"/>
    <lineage>
        <taxon>Bacteria</taxon>
        <taxon>Pseudomonadati</taxon>
        <taxon>Pseudomonadota</taxon>
        <taxon>Betaproteobacteria</taxon>
        <taxon>Burkholderiales</taxon>
        <taxon>Sphaerotilaceae</taxon>
        <taxon>Sphaerotilus</taxon>
    </lineage>
</organism>
<comment type="subcellular location">
    <subcellularLocation>
        <location evidence="1">Cell outer membrane</location>
        <topology evidence="1">Lipid-anchor</topology>
    </subcellularLocation>
</comment>
<dbReference type="Proteomes" id="UP000518288">
    <property type="component" value="Unassembled WGS sequence"/>
</dbReference>
<feature type="chain" id="PRO_5031483163" evidence="7">
    <location>
        <begin position="29"/>
        <end position="60"/>
    </location>
</feature>
<keyword evidence="9" id="KW-1185">Reference proteome</keyword>
<keyword evidence="3" id="KW-0472">Membrane</keyword>
<feature type="signal peptide" evidence="7">
    <location>
        <begin position="1"/>
        <end position="28"/>
    </location>
</feature>
<reference evidence="8 9" key="1">
    <citation type="submission" date="2020-07" db="EMBL/GenBank/DDBJ databases">
        <title>Genomic Encyclopedia of Archaeal and Bacterial Type Strains, Phase II (KMG-II): from individual species to whole genera.</title>
        <authorList>
            <person name="Goeker M."/>
        </authorList>
    </citation>
    <scope>NUCLEOTIDE SEQUENCE [LARGE SCALE GENOMIC DNA]</scope>
    <source>
        <strain evidence="8 9">DSM 21226</strain>
    </source>
</reference>
<dbReference type="NCBIfam" id="NF047847">
    <property type="entry name" value="SS_mature_LptM"/>
    <property type="match status" value="1"/>
</dbReference>
<sequence>MFKGLLKTSLALRASAVCALLLSLSACGQKGPLTLPPQGTTPSILPVPAAAAASASTPAR</sequence>
<accession>A0A7Y9QXC4</accession>
<evidence type="ECO:0000256" key="2">
    <source>
        <dbReference type="ARBA" id="ARBA00022729"/>
    </source>
</evidence>
<evidence type="ECO:0000256" key="1">
    <source>
        <dbReference type="ARBA" id="ARBA00004459"/>
    </source>
</evidence>
<keyword evidence="4" id="KW-0564">Palmitate</keyword>
<evidence type="ECO:0000256" key="4">
    <source>
        <dbReference type="ARBA" id="ARBA00023139"/>
    </source>
</evidence>
<keyword evidence="2 7" id="KW-0732">Signal</keyword>
<keyword evidence="6 8" id="KW-0449">Lipoprotein</keyword>
<proteinExistence type="predicted"/>
<dbReference type="InterPro" id="IPR032831">
    <property type="entry name" value="LptM_cons"/>
</dbReference>
<protein>
    <submittedName>
        <fullName evidence="8">Putative small lipoprotein YifL</fullName>
    </submittedName>
</protein>
<evidence type="ECO:0000313" key="8">
    <source>
        <dbReference type="EMBL" id="NYG31719.1"/>
    </source>
</evidence>
<dbReference type="RefSeq" id="WP_179632687.1">
    <property type="nucleotide sequence ID" value="NZ_CAXYYM010000018.1"/>
</dbReference>
<gene>
    <name evidence="8" type="ORF">BDD16_000705</name>
</gene>
<evidence type="ECO:0000256" key="5">
    <source>
        <dbReference type="ARBA" id="ARBA00023237"/>
    </source>
</evidence>
<evidence type="ECO:0000313" key="9">
    <source>
        <dbReference type="Proteomes" id="UP000518288"/>
    </source>
</evidence>
<dbReference type="Pfam" id="PF13627">
    <property type="entry name" value="LptM_cons"/>
    <property type="match status" value="1"/>
</dbReference>
<evidence type="ECO:0000256" key="7">
    <source>
        <dbReference type="SAM" id="SignalP"/>
    </source>
</evidence>
<dbReference type="PROSITE" id="PS51257">
    <property type="entry name" value="PROKAR_LIPOPROTEIN"/>
    <property type="match status" value="1"/>
</dbReference>
<evidence type="ECO:0000256" key="3">
    <source>
        <dbReference type="ARBA" id="ARBA00023136"/>
    </source>
</evidence>
<evidence type="ECO:0000256" key="6">
    <source>
        <dbReference type="ARBA" id="ARBA00023288"/>
    </source>
</evidence>
<dbReference type="AlphaFoldDB" id="A0A7Y9QXC4"/>
<comment type="caution">
    <text evidence="8">The sequence shown here is derived from an EMBL/GenBank/DDBJ whole genome shotgun (WGS) entry which is preliminary data.</text>
</comment>